<comment type="caution">
    <text evidence="1">The sequence shown here is derived from an EMBL/GenBank/DDBJ whole genome shotgun (WGS) entry which is preliminary data.</text>
</comment>
<accession>A0A371H828</accession>
<dbReference type="Proteomes" id="UP000257109">
    <property type="component" value="Unassembled WGS sequence"/>
</dbReference>
<organism evidence="1 2">
    <name type="scientific">Mucuna pruriens</name>
    <name type="common">Velvet bean</name>
    <name type="synonym">Dolichos pruriens</name>
    <dbReference type="NCBI Taxonomy" id="157652"/>
    <lineage>
        <taxon>Eukaryota</taxon>
        <taxon>Viridiplantae</taxon>
        <taxon>Streptophyta</taxon>
        <taxon>Embryophyta</taxon>
        <taxon>Tracheophyta</taxon>
        <taxon>Spermatophyta</taxon>
        <taxon>Magnoliopsida</taxon>
        <taxon>eudicotyledons</taxon>
        <taxon>Gunneridae</taxon>
        <taxon>Pentapetalae</taxon>
        <taxon>rosids</taxon>
        <taxon>fabids</taxon>
        <taxon>Fabales</taxon>
        <taxon>Fabaceae</taxon>
        <taxon>Papilionoideae</taxon>
        <taxon>50 kb inversion clade</taxon>
        <taxon>NPAAA clade</taxon>
        <taxon>indigoferoid/millettioid clade</taxon>
        <taxon>Phaseoleae</taxon>
        <taxon>Mucuna</taxon>
    </lineage>
</organism>
<reference evidence="1" key="1">
    <citation type="submission" date="2018-05" db="EMBL/GenBank/DDBJ databases">
        <title>Draft genome of Mucuna pruriens seed.</title>
        <authorList>
            <person name="Nnadi N.E."/>
            <person name="Vos R."/>
            <person name="Hasami M.H."/>
            <person name="Devisetty U.K."/>
            <person name="Aguiy J.C."/>
        </authorList>
    </citation>
    <scope>NUCLEOTIDE SEQUENCE [LARGE SCALE GENOMIC DNA]</scope>
    <source>
        <strain evidence="1">JCA_2017</strain>
    </source>
</reference>
<feature type="non-terminal residue" evidence="1">
    <location>
        <position position="196"/>
    </location>
</feature>
<protein>
    <submittedName>
        <fullName evidence="1">Uncharacterized protein</fullName>
    </submittedName>
</protein>
<dbReference type="EMBL" id="QJKJ01003332">
    <property type="protein sequence ID" value="RDX98955.1"/>
    <property type="molecule type" value="Genomic_DNA"/>
</dbReference>
<dbReference type="AlphaFoldDB" id="A0A371H828"/>
<feature type="non-terminal residue" evidence="1">
    <location>
        <position position="1"/>
    </location>
</feature>
<sequence length="196" mass="22901">MAKNDEKLKQWRLRFHLSHHHDSTCSRLTTTTPNRANPKGRDEMRKFIFLVDFVILDMEEDDEVLIILGQPFMTIGKEVKFIVFNSYKISSPFVYYNCVQTLNIFDGATSGNYLNTKTSCLGTLENPKPCKEPIKKWLEKYKQHEFTTGKKVLIYNSCFLLIPNELHSRWYGPYIVTKVFPYRVVEVTKGDGATFR</sequence>
<keyword evidence="2" id="KW-1185">Reference proteome</keyword>
<name>A0A371H828_MUCPR</name>
<proteinExistence type="predicted"/>
<evidence type="ECO:0000313" key="1">
    <source>
        <dbReference type="EMBL" id="RDX98955.1"/>
    </source>
</evidence>
<gene>
    <name evidence="1" type="ORF">CR513_18064</name>
</gene>
<evidence type="ECO:0000313" key="2">
    <source>
        <dbReference type="Proteomes" id="UP000257109"/>
    </source>
</evidence>